<evidence type="ECO:0000313" key="3">
    <source>
        <dbReference type="EMBL" id="PGZ04880.1"/>
    </source>
</evidence>
<dbReference type="RefSeq" id="WP_088011042.1">
    <property type="nucleotide sequence ID" value="NZ_JBALLD010000003.1"/>
</dbReference>
<name>A0A9X6U4J6_BACTU</name>
<protein>
    <submittedName>
        <fullName evidence="2">Uncharacterized protein</fullName>
    </submittedName>
</protein>
<feature type="coiled-coil region" evidence="1">
    <location>
        <begin position="152"/>
        <end position="183"/>
    </location>
</feature>
<proteinExistence type="predicted"/>
<comment type="caution">
    <text evidence="2">The sequence shown here is derived from an EMBL/GenBank/DDBJ whole genome shotgun (WGS) entry which is preliminary data.</text>
</comment>
<organism evidence="2 4">
    <name type="scientific">Bacillus thuringiensis</name>
    <dbReference type="NCBI Taxonomy" id="1428"/>
    <lineage>
        <taxon>Bacteria</taxon>
        <taxon>Bacillati</taxon>
        <taxon>Bacillota</taxon>
        <taxon>Bacilli</taxon>
        <taxon>Bacillales</taxon>
        <taxon>Bacillaceae</taxon>
        <taxon>Bacillus</taxon>
        <taxon>Bacillus cereus group</taxon>
    </lineage>
</organism>
<keyword evidence="1" id="KW-0175">Coiled coil</keyword>
<evidence type="ECO:0000313" key="5">
    <source>
        <dbReference type="Proteomes" id="UP000223445"/>
    </source>
</evidence>
<accession>A0A9X6U4J6</accession>
<evidence type="ECO:0000256" key="1">
    <source>
        <dbReference type="SAM" id="Coils"/>
    </source>
</evidence>
<dbReference type="AlphaFoldDB" id="A0A9X6U4J6"/>
<sequence>MDRNKVFIDNNKAYFFKREGTKEDPYVDINEEIKIQGSRAILREVPDKYSKVVATDEDLEWIETYKHITKPEEFYVDYVTGIVYFHSARNGLNPKLTYKGTGMLSFPISRIWTDHDGEKPVQTLKDLVDYLQNSINSGKSTLEELELIKKAKIESDKKVELLIEEVESLRKEIRESKNTENKRGE</sequence>
<evidence type="ECO:0000313" key="4">
    <source>
        <dbReference type="Proteomes" id="UP000220127"/>
    </source>
</evidence>
<dbReference type="EMBL" id="NUPM01000005">
    <property type="protein sequence ID" value="PGZ04880.1"/>
    <property type="molecule type" value="Genomic_DNA"/>
</dbReference>
<dbReference type="EMBL" id="NVMD01000002">
    <property type="protein sequence ID" value="PED16309.1"/>
    <property type="molecule type" value="Genomic_DNA"/>
</dbReference>
<gene>
    <name evidence="3" type="ORF">COE48_04680</name>
    <name evidence="2" type="ORF">CON01_00215</name>
</gene>
<dbReference type="Proteomes" id="UP000220127">
    <property type="component" value="Unassembled WGS sequence"/>
</dbReference>
<dbReference type="Proteomes" id="UP000223445">
    <property type="component" value="Unassembled WGS sequence"/>
</dbReference>
<evidence type="ECO:0000313" key="2">
    <source>
        <dbReference type="EMBL" id="PED16309.1"/>
    </source>
</evidence>
<reference evidence="4 5" key="1">
    <citation type="submission" date="2017-09" db="EMBL/GenBank/DDBJ databases">
        <title>Large-scale bioinformatics analysis of Bacillus genomes uncovers conserved roles of natural products in bacterial physiology.</title>
        <authorList>
            <consortium name="Agbiome Team Llc"/>
            <person name="Bleich R.M."/>
            <person name="Grubbs K.J."/>
            <person name="Santa Maria K.C."/>
            <person name="Allen S.E."/>
            <person name="Farag S."/>
            <person name="Shank E.A."/>
            <person name="Bowers A."/>
        </authorList>
    </citation>
    <scope>NUCLEOTIDE SEQUENCE [LARGE SCALE GENOMIC DNA]</scope>
    <source>
        <strain evidence="3 5">AFS030179</strain>
        <strain evidence="2 4">AFS094940</strain>
    </source>
</reference>